<dbReference type="InterPro" id="IPR018247">
    <property type="entry name" value="EF_Hand_1_Ca_BS"/>
</dbReference>
<dbReference type="InterPro" id="IPR002048">
    <property type="entry name" value="EF_hand_dom"/>
</dbReference>
<dbReference type="STRING" id="282301.A0A267DXG4"/>
<dbReference type="Pfam" id="PF13499">
    <property type="entry name" value="EF-hand_7"/>
    <property type="match status" value="1"/>
</dbReference>
<dbReference type="InterPro" id="IPR011992">
    <property type="entry name" value="EF-hand-dom_pair"/>
</dbReference>
<reference evidence="3 4" key="1">
    <citation type="submission" date="2017-06" db="EMBL/GenBank/DDBJ databases">
        <title>A platform for efficient transgenesis in Macrostomum lignano, a flatworm model organism for stem cell research.</title>
        <authorList>
            <person name="Berezikov E."/>
        </authorList>
    </citation>
    <scope>NUCLEOTIDE SEQUENCE [LARGE SCALE GENOMIC DNA]</scope>
    <source>
        <strain evidence="3">DV1</strain>
        <tissue evidence="3">Whole organism</tissue>
    </source>
</reference>
<keyword evidence="4" id="KW-1185">Reference proteome</keyword>
<protein>
    <recommendedName>
        <fullName evidence="2">EF-hand domain-containing protein</fullName>
    </recommendedName>
</protein>
<organism evidence="3 4">
    <name type="scientific">Macrostomum lignano</name>
    <dbReference type="NCBI Taxonomy" id="282301"/>
    <lineage>
        <taxon>Eukaryota</taxon>
        <taxon>Metazoa</taxon>
        <taxon>Spiralia</taxon>
        <taxon>Lophotrochozoa</taxon>
        <taxon>Platyhelminthes</taxon>
        <taxon>Rhabditophora</taxon>
        <taxon>Macrostomorpha</taxon>
        <taxon>Macrostomida</taxon>
        <taxon>Macrostomidae</taxon>
        <taxon>Macrostomum</taxon>
    </lineage>
</organism>
<evidence type="ECO:0000256" key="1">
    <source>
        <dbReference type="ARBA" id="ARBA00022837"/>
    </source>
</evidence>
<comment type="caution">
    <text evidence="3">The sequence shown here is derived from an EMBL/GenBank/DDBJ whole genome shotgun (WGS) entry which is preliminary data.</text>
</comment>
<dbReference type="SMART" id="SM00054">
    <property type="entry name" value="EFh"/>
    <property type="match status" value="3"/>
</dbReference>
<name>A0A267DXG4_9PLAT</name>
<dbReference type="PROSITE" id="PS00018">
    <property type="entry name" value="EF_HAND_1"/>
    <property type="match status" value="1"/>
</dbReference>
<dbReference type="AlphaFoldDB" id="A0A267DXG4"/>
<evidence type="ECO:0000313" key="3">
    <source>
        <dbReference type="EMBL" id="PAA53192.1"/>
    </source>
</evidence>
<dbReference type="SUPFAM" id="SSF47473">
    <property type="entry name" value="EF-hand"/>
    <property type="match status" value="1"/>
</dbReference>
<dbReference type="EMBL" id="NIVC01003115">
    <property type="protein sequence ID" value="PAA53192.1"/>
    <property type="molecule type" value="Genomic_DNA"/>
</dbReference>
<dbReference type="GO" id="GO:0005509">
    <property type="term" value="F:calcium ion binding"/>
    <property type="evidence" value="ECO:0007669"/>
    <property type="project" value="InterPro"/>
</dbReference>
<dbReference type="CDD" id="cd00051">
    <property type="entry name" value="EFh"/>
    <property type="match status" value="1"/>
</dbReference>
<evidence type="ECO:0000259" key="2">
    <source>
        <dbReference type="PROSITE" id="PS50222"/>
    </source>
</evidence>
<gene>
    <name evidence="3" type="ORF">BOX15_Mlig031548g1</name>
</gene>
<evidence type="ECO:0000313" key="4">
    <source>
        <dbReference type="Proteomes" id="UP000215902"/>
    </source>
</evidence>
<feature type="domain" description="EF-hand" evidence="2">
    <location>
        <begin position="20"/>
        <end position="55"/>
    </location>
</feature>
<accession>A0A267DXG4</accession>
<dbReference type="Gene3D" id="1.10.238.10">
    <property type="entry name" value="EF-hand"/>
    <property type="match status" value="1"/>
</dbReference>
<sequence length="163" mass="19413">MAQAGDALQSQRSEKEVLAEMKLERDQVFKELDPNSKGIISFEDVYKSLYKNNEDFKGPTMFMFKSVGGRKQEGHFTRDEFLNFLKFTQPEFKGDRQRLIFRAFDLGKRGFVTKDNLRQVFTEEYGLEPKFDFEYIFEEADDDGDDKLNFQEFQKFMKSYEMF</sequence>
<keyword evidence="1" id="KW-0106">Calcium</keyword>
<dbReference type="Proteomes" id="UP000215902">
    <property type="component" value="Unassembled WGS sequence"/>
</dbReference>
<dbReference type="PROSITE" id="PS50222">
    <property type="entry name" value="EF_HAND_2"/>
    <property type="match status" value="2"/>
</dbReference>
<feature type="domain" description="EF-hand" evidence="2">
    <location>
        <begin position="128"/>
        <end position="163"/>
    </location>
</feature>
<proteinExistence type="predicted"/>